<gene>
    <name evidence="12" type="ORF">QJ048_11725</name>
</gene>
<organism evidence="12 13">
    <name type="scientific">Pinibacter soli</name>
    <dbReference type="NCBI Taxonomy" id="3044211"/>
    <lineage>
        <taxon>Bacteria</taxon>
        <taxon>Pseudomonadati</taxon>
        <taxon>Bacteroidota</taxon>
        <taxon>Chitinophagia</taxon>
        <taxon>Chitinophagales</taxon>
        <taxon>Chitinophagaceae</taxon>
        <taxon>Pinibacter</taxon>
    </lineage>
</organism>
<evidence type="ECO:0000256" key="9">
    <source>
        <dbReference type="SAM" id="Phobius"/>
    </source>
</evidence>
<dbReference type="Proteomes" id="UP001226434">
    <property type="component" value="Unassembled WGS sequence"/>
</dbReference>
<comment type="similarity">
    <text evidence="1">Belongs to the NADH dehydrogenase family.</text>
</comment>
<dbReference type="InterPro" id="IPR045024">
    <property type="entry name" value="NDH-2"/>
</dbReference>
<comment type="catalytic activity">
    <reaction evidence="8">
        <text>a quinone + NADH + H(+) = a quinol + NAD(+)</text>
        <dbReference type="Rhea" id="RHEA:46160"/>
        <dbReference type="ChEBI" id="CHEBI:15378"/>
        <dbReference type="ChEBI" id="CHEBI:24646"/>
        <dbReference type="ChEBI" id="CHEBI:57540"/>
        <dbReference type="ChEBI" id="CHEBI:57945"/>
        <dbReference type="ChEBI" id="CHEBI:132124"/>
        <dbReference type="EC" id="1.6.5.9"/>
    </reaction>
</comment>
<evidence type="ECO:0000313" key="12">
    <source>
        <dbReference type="EMBL" id="MDI3320448.1"/>
    </source>
</evidence>
<dbReference type="InterPro" id="IPR023753">
    <property type="entry name" value="FAD/NAD-binding_dom"/>
</dbReference>
<dbReference type="InterPro" id="IPR054585">
    <property type="entry name" value="NDH2-like_C"/>
</dbReference>
<evidence type="ECO:0000256" key="2">
    <source>
        <dbReference type="ARBA" id="ARBA00012637"/>
    </source>
</evidence>
<dbReference type="SUPFAM" id="SSF51905">
    <property type="entry name" value="FAD/NAD(P)-binding domain"/>
    <property type="match status" value="2"/>
</dbReference>
<sequence length="435" mass="48384">MKLVILGGGFAGLRLARKLSNQKGIDVTLVDKFNYHQFQPLFYQVATAGLDASNISFPLRKVFQKADNVHVRLAEVQQIVPDKNIVITNNGEIDYDVLVLATGASTNFFGNENIAKNAFPMKSTVDALQIRHRLLQNLEDALYVKTPEELERLLTIVVVGGGPTGVEVSGAIADMRNFVLPKDYPELDFRKMKIYLIESSPKTLGVMSEKSSKQSQEYLTELGVIVKTGTQVSDYDGKKVTLKTGATIPTATVIWGAGVKANVPAGTDKATVVKGGRLQVDRYNKVFGYENIYAVGDISSMETPLYPNGHPQLASVAIQQAKNLAKNFICFAKKGSFEKEFEYVDKGSMATIGRNLAVVDLATPKVHFKGLFAWMVWMFLHLMLILGVKNRFFVFINWLYNYLTFDQSLRLIFNEFERPKDPEEAPVGVHEVAKV</sequence>
<comment type="caution">
    <text evidence="12">The sequence shown here is derived from an EMBL/GenBank/DDBJ whole genome shotgun (WGS) entry which is preliminary data.</text>
</comment>
<keyword evidence="5" id="KW-0809">Transit peptide</keyword>
<protein>
    <recommendedName>
        <fullName evidence="2">NADH:ubiquinone reductase (non-electrogenic)</fullName>
        <ecNumber evidence="2">1.6.5.9</ecNumber>
    </recommendedName>
</protein>
<keyword evidence="9" id="KW-0472">Membrane</keyword>
<dbReference type="Gene3D" id="3.50.50.100">
    <property type="match status" value="1"/>
</dbReference>
<feature type="domain" description="External alternative NADH-ubiquinone oxidoreductase-like C-terminal" evidence="11">
    <location>
        <begin position="346"/>
        <end position="403"/>
    </location>
</feature>
<dbReference type="PRINTS" id="PR00411">
    <property type="entry name" value="PNDRDTASEI"/>
</dbReference>
<keyword evidence="9" id="KW-0812">Transmembrane</keyword>
<evidence type="ECO:0000256" key="4">
    <source>
        <dbReference type="ARBA" id="ARBA00022827"/>
    </source>
</evidence>
<name>A0ABT6RCZ2_9BACT</name>
<evidence type="ECO:0000259" key="11">
    <source>
        <dbReference type="Pfam" id="PF22366"/>
    </source>
</evidence>
<evidence type="ECO:0000256" key="1">
    <source>
        <dbReference type="ARBA" id="ARBA00005272"/>
    </source>
</evidence>
<keyword evidence="3" id="KW-0285">Flavoprotein</keyword>
<evidence type="ECO:0000256" key="5">
    <source>
        <dbReference type="ARBA" id="ARBA00022946"/>
    </source>
</evidence>
<reference evidence="12 13" key="1">
    <citation type="submission" date="2023-05" db="EMBL/GenBank/DDBJ databases">
        <title>Genome sequence of Pinibacter sp. MAH-24.</title>
        <authorList>
            <person name="Huq M.A."/>
        </authorList>
    </citation>
    <scope>NUCLEOTIDE SEQUENCE [LARGE SCALE GENOMIC DNA]</scope>
    <source>
        <strain evidence="12 13">MAH-24</strain>
    </source>
</reference>
<evidence type="ECO:0000256" key="7">
    <source>
        <dbReference type="ARBA" id="ARBA00023027"/>
    </source>
</evidence>
<dbReference type="PANTHER" id="PTHR43706:SF47">
    <property type="entry name" value="EXTERNAL NADH-UBIQUINONE OXIDOREDUCTASE 1, MITOCHONDRIAL-RELATED"/>
    <property type="match status" value="1"/>
</dbReference>
<dbReference type="RefSeq" id="WP_282334545.1">
    <property type="nucleotide sequence ID" value="NZ_JASBRG010000007.1"/>
</dbReference>
<dbReference type="PANTHER" id="PTHR43706">
    <property type="entry name" value="NADH DEHYDROGENASE"/>
    <property type="match status" value="1"/>
</dbReference>
<accession>A0ABT6RCZ2</accession>
<dbReference type="Pfam" id="PF07992">
    <property type="entry name" value="Pyr_redox_2"/>
    <property type="match status" value="1"/>
</dbReference>
<dbReference type="GO" id="GO:0016491">
    <property type="term" value="F:oxidoreductase activity"/>
    <property type="evidence" value="ECO:0007669"/>
    <property type="project" value="UniProtKB-KW"/>
</dbReference>
<keyword evidence="13" id="KW-1185">Reference proteome</keyword>
<evidence type="ECO:0000256" key="8">
    <source>
        <dbReference type="ARBA" id="ARBA00047599"/>
    </source>
</evidence>
<dbReference type="Pfam" id="PF22366">
    <property type="entry name" value="NDH2_C"/>
    <property type="match status" value="1"/>
</dbReference>
<evidence type="ECO:0000313" key="13">
    <source>
        <dbReference type="Proteomes" id="UP001226434"/>
    </source>
</evidence>
<dbReference type="EMBL" id="JASBRG010000007">
    <property type="protein sequence ID" value="MDI3320448.1"/>
    <property type="molecule type" value="Genomic_DNA"/>
</dbReference>
<keyword evidence="4" id="KW-0274">FAD</keyword>
<keyword evidence="9" id="KW-1133">Transmembrane helix</keyword>
<dbReference type="EC" id="1.6.5.9" evidence="2"/>
<keyword evidence="6 12" id="KW-0560">Oxidoreductase</keyword>
<proteinExistence type="inferred from homology"/>
<evidence type="ECO:0000256" key="6">
    <source>
        <dbReference type="ARBA" id="ARBA00023002"/>
    </source>
</evidence>
<evidence type="ECO:0000259" key="10">
    <source>
        <dbReference type="Pfam" id="PF07992"/>
    </source>
</evidence>
<feature type="transmembrane region" description="Helical" evidence="9">
    <location>
        <begin position="371"/>
        <end position="388"/>
    </location>
</feature>
<feature type="domain" description="FAD/NAD(P)-binding" evidence="10">
    <location>
        <begin position="1"/>
        <end position="321"/>
    </location>
</feature>
<dbReference type="InterPro" id="IPR036188">
    <property type="entry name" value="FAD/NAD-bd_sf"/>
</dbReference>
<dbReference type="PRINTS" id="PR00368">
    <property type="entry name" value="FADPNR"/>
</dbReference>
<evidence type="ECO:0000256" key="3">
    <source>
        <dbReference type="ARBA" id="ARBA00022630"/>
    </source>
</evidence>
<keyword evidence="7" id="KW-0520">NAD</keyword>